<dbReference type="InterPro" id="IPR000014">
    <property type="entry name" value="PAS"/>
</dbReference>
<keyword evidence="4" id="KW-0808">Transferase</keyword>
<dbReference type="SUPFAM" id="SSF55874">
    <property type="entry name" value="ATPase domain of HSP90 chaperone/DNA topoisomerase II/histidine kinase"/>
    <property type="match status" value="1"/>
</dbReference>
<sequence>MKNEALLNSIIDNAIDGIITINDKGIVESINPAACQLFLYSPDEVVGRNVAMLMPPPDKERHDDYIEKYRHTGQAHIIGFGRDVTGLKKDGSLFPFRLGVTEVKFQGERMFAGFIHDLSHQKEAENRLMEYTQHLEDVVKERTTSLNETIEELTKAKEDVSQSLEKEKELGKLKSRLLSMASHEFRTPLSSIQLSASLIERYTASLENTNVGKHLYKIKSAVNNLTTILNDFLHVEKAEAGKVEVKWGTFDIEQFCREIADEVQLLAKKDQNIIYNHEGNTTEVSLDRNLLRNCIFNLMSNAIKYSGENTTIHLATHIDADNFVITVEDNGIGIPQEEHKHLFEAFFRAQNTGNIPGTGLGLNIVLRYVNLMNGTIDFKSATNEGTIFTITFPIQ</sequence>
<name>A0ABU9HRA8_9FLAO</name>
<evidence type="ECO:0000256" key="3">
    <source>
        <dbReference type="ARBA" id="ARBA00022553"/>
    </source>
</evidence>
<evidence type="ECO:0000259" key="10">
    <source>
        <dbReference type="PROSITE" id="PS50113"/>
    </source>
</evidence>
<reference evidence="11 12" key="1">
    <citation type="submission" date="2024-04" db="EMBL/GenBank/DDBJ databases">
        <title>Flavobacterium sp. DGU11 16S ribosomal RNA gene Genome sequencing and assembly.</title>
        <authorList>
            <person name="Park S."/>
        </authorList>
    </citation>
    <scope>NUCLEOTIDE SEQUENCE [LARGE SCALE GENOMIC DNA]</scope>
    <source>
        <strain evidence="11 12">DGU11</strain>
    </source>
</reference>
<dbReference type="SUPFAM" id="SSF47384">
    <property type="entry name" value="Homodimeric domain of signal transducing histidine kinase"/>
    <property type="match status" value="1"/>
</dbReference>
<evidence type="ECO:0000313" key="11">
    <source>
        <dbReference type="EMBL" id="MEL1242691.1"/>
    </source>
</evidence>
<comment type="catalytic activity">
    <reaction evidence="1">
        <text>ATP + protein L-histidine = ADP + protein N-phospho-L-histidine.</text>
        <dbReference type="EC" id="2.7.13.3"/>
    </reaction>
</comment>
<dbReference type="SUPFAM" id="SSF55785">
    <property type="entry name" value="PYP-like sensor domain (PAS domain)"/>
    <property type="match status" value="1"/>
</dbReference>
<dbReference type="Gene3D" id="3.30.565.10">
    <property type="entry name" value="Histidine kinase-like ATPase, C-terminal domain"/>
    <property type="match status" value="1"/>
</dbReference>
<organism evidence="11 12">
    <name type="scientific">Flavobacterium arundinis</name>
    <dbReference type="NCBI Taxonomy" id="3139143"/>
    <lineage>
        <taxon>Bacteria</taxon>
        <taxon>Pseudomonadati</taxon>
        <taxon>Bacteroidota</taxon>
        <taxon>Flavobacteriia</taxon>
        <taxon>Flavobacteriales</taxon>
        <taxon>Flavobacteriaceae</taxon>
        <taxon>Flavobacterium</taxon>
    </lineage>
</organism>
<dbReference type="Proteomes" id="UP001464555">
    <property type="component" value="Unassembled WGS sequence"/>
</dbReference>
<dbReference type="SMART" id="SM00388">
    <property type="entry name" value="HisKA"/>
    <property type="match status" value="1"/>
</dbReference>
<dbReference type="Gene3D" id="3.30.450.20">
    <property type="entry name" value="PAS domain"/>
    <property type="match status" value="1"/>
</dbReference>
<dbReference type="RefSeq" id="WP_341695017.1">
    <property type="nucleotide sequence ID" value="NZ_JBBYHR010000001.1"/>
</dbReference>
<dbReference type="EC" id="2.7.13.3" evidence="2"/>
<dbReference type="InterPro" id="IPR013767">
    <property type="entry name" value="PAS_fold"/>
</dbReference>
<dbReference type="InterPro" id="IPR050736">
    <property type="entry name" value="Sensor_HK_Regulatory"/>
</dbReference>
<dbReference type="Pfam" id="PF00989">
    <property type="entry name" value="PAS"/>
    <property type="match status" value="1"/>
</dbReference>
<evidence type="ECO:0000256" key="1">
    <source>
        <dbReference type="ARBA" id="ARBA00000085"/>
    </source>
</evidence>
<evidence type="ECO:0000256" key="6">
    <source>
        <dbReference type="ARBA" id="ARBA00023012"/>
    </source>
</evidence>
<feature type="domain" description="Histidine kinase" evidence="8">
    <location>
        <begin position="180"/>
        <end position="395"/>
    </location>
</feature>
<accession>A0ABU9HRA8</accession>
<evidence type="ECO:0000256" key="7">
    <source>
        <dbReference type="SAM" id="Coils"/>
    </source>
</evidence>
<dbReference type="PRINTS" id="PR00344">
    <property type="entry name" value="BCTRLSENSOR"/>
</dbReference>
<dbReference type="CDD" id="cd00082">
    <property type="entry name" value="HisKA"/>
    <property type="match status" value="1"/>
</dbReference>
<evidence type="ECO:0000259" key="9">
    <source>
        <dbReference type="PROSITE" id="PS50112"/>
    </source>
</evidence>
<dbReference type="PROSITE" id="PS50112">
    <property type="entry name" value="PAS"/>
    <property type="match status" value="1"/>
</dbReference>
<dbReference type="InterPro" id="IPR036097">
    <property type="entry name" value="HisK_dim/P_sf"/>
</dbReference>
<dbReference type="PROSITE" id="PS50113">
    <property type="entry name" value="PAC"/>
    <property type="match status" value="1"/>
</dbReference>
<keyword evidence="6" id="KW-0902">Two-component regulatory system</keyword>
<dbReference type="Pfam" id="PF00512">
    <property type="entry name" value="HisKA"/>
    <property type="match status" value="1"/>
</dbReference>
<dbReference type="Pfam" id="PF02518">
    <property type="entry name" value="HATPase_c"/>
    <property type="match status" value="1"/>
</dbReference>
<keyword evidence="12" id="KW-1185">Reference proteome</keyword>
<evidence type="ECO:0000256" key="4">
    <source>
        <dbReference type="ARBA" id="ARBA00022679"/>
    </source>
</evidence>
<gene>
    <name evidence="11" type="ORF">AAEO56_00340</name>
</gene>
<dbReference type="Gene3D" id="1.10.287.130">
    <property type="match status" value="1"/>
</dbReference>
<comment type="caution">
    <text evidence="11">The sequence shown here is derived from an EMBL/GenBank/DDBJ whole genome shotgun (WGS) entry which is preliminary data.</text>
</comment>
<dbReference type="CDD" id="cd00075">
    <property type="entry name" value="HATPase"/>
    <property type="match status" value="1"/>
</dbReference>
<keyword evidence="7" id="KW-0175">Coiled coil</keyword>
<feature type="domain" description="PAS" evidence="9">
    <location>
        <begin position="3"/>
        <end position="73"/>
    </location>
</feature>
<dbReference type="SMART" id="SM00091">
    <property type="entry name" value="PAS"/>
    <property type="match status" value="1"/>
</dbReference>
<dbReference type="InterPro" id="IPR035965">
    <property type="entry name" value="PAS-like_dom_sf"/>
</dbReference>
<dbReference type="InterPro" id="IPR003661">
    <property type="entry name" value="HisK_dim/P_dom"/>
</dbReference>
<dbReference type="InterPro" id="IPR036890">
    <property type="entry name" value="HATPase_C_sf"/>
</dbReference>
<protein>
    <recommendedName>
        <fullName evidence="2">histidine kinase</fullName>
        <ecNumber evidence="2">2.7.13.3</ecNumber>
    </recommendedName>
</protein>
<feature type="domain" description="PAC" evidence="10">
    <location>
        <begin position="80"/>
        <end position="130"/>
    </location>
</feature>
<dbReference type="SMART" id="SM00387">
    <property type="entry name" value="HATPase_c"/>
    <property type="match status" value="1"/>
</dbReference>
<dbReference type="GO" id="GO:0016301">
    <property type="term" value="F:kinase activity"/>
    <property type="evidence" value="ECO:0007669"/>
    <property type="project" value="UniProtKB-KW"/>
</dbReference>
<dbReference type="EMBL" id="JBBYHR010000001">
    <property type="protein sequence ID" value="MEL1242691.1"/>
    <property type="molecule type" value="Genomic_DNA"/>
</dbReference>
<dbReference type="PROSITE" id="PS50109">
    <property type="entry name" value="HIS_KIN"/>
    <property type="match status" value="1"/>
</dbReference>
<keyword evidence="3" id="KW-0597">Phosphoprotein</keyword>
<dbReference type="InterPro" id="IPR000700">
    <property type="entry name" value="PAS-assoc_C"/>
</dbReference>
<evidence type="ECO:0000259" key="8">
    <source>
        <dbReference type="PROSITE" id="PS50109"/>
    </source>
</evidence>
<evidence type="ECO:0000256" key="5">
    <source>
        <dbReference type="ARBA" id="ARBA00022777"/>
    </source>
</evidence>
<dbReference type="InterPro" id="IPR003594">
    <property type="entry name" value="HATPase_dom"/>
</dbReference>
<dbReference type="InterPro" id="IPR004358">
    <property type="entry name" value="Sig_transdc_His_kin-like_C"/>
</dbReference>
<dbReference type="NCBIfam" id="TIGR00229">
    <property type="entry name" value="sensory_box"/>
    <property type="match status" value="1"/>
</dbReference>
<evidence type="ECO:0000256" key="2">
    <source>
        <dbReference type="ARBA" id="ARBA00012438"/>
    </source>
</evidence>
<proteinExistence type="predicted"/>
<evidence type="ECO:0000313" key="12">
    <source>
        <dbReference type="Proteomes" id="UP001464555"/>
    </source>
</evidence>
<dbReference type="PANTHER" id="PTHR43711">
    <property type="entry name" value="TWO-COMPONENT HISTIDINE KINASE"/>
    <property type="match status" value="1"/>
</dbReference>
<feature type="coiled-coil region" evidence="7">
    <location>
        <begin position="121"/>
        <end position="170"/>
    </location>
</feature>
<dbReference type="CDD" id="cd00130">
    <property type="entry name" value="PAS"/>
    <property type="match status" value="1"/>
</dbReference>
<dbReference type="InterPro" id="IPR005467">
    <property type="entry name" value="His_kinase_dom"/>
</dbReference>
<keyword evidence="5 11" id="KW-0418">Kinase</keyword>
<dbReference type="PANTHER" id="PTHR43711:SF26">
    <property type="entry name" value="SENSOR HISTIDINE KINASE RCSC"/>
    <property type="match status" value="1"/>
</dbReference>